<evidence type="ECO:0000313" key="3">
    <source>
        <dbReference type="Proteomes" id="UP001148018"/>
    </source>
</evidence>
<organism evidence="2 3">
    <name type="scientific">Muraenolepis orangiensis</name>
    <name type="common">Patagonian moray cod</name>
    <dbReference type="NCBI Taxonomy" id="630683"/>
    <lineage>
        <taxon>Eukaryota</taxon>
        <taxon>Metazoa</taxon>
        <taxon>Chordata</taxon>
        <taxon>Craniata</taxon>
        <taxon>Vertebrata</taxon>
        <taxon>Euteleostomi</taxon>
        <taxon>Actinopterygii</taxon>
        <taxon>Neopterygii</taxon>
        <taxon>Teleostei</taxon>
        <taxon>Neoteleostei</taxon>
        <taxon>Acanthomorphata</taxon>
        <taxon>Zeiogadaria</taxon>
        <taxon>Gadariae</taxon>
        <taxon>Gadiformes</taxon>
        <taxon>Muraenolepidoidei</taxon>
        <taxon>Muraenolepididae</taxon>
        <taxon>Muraenolepis</taxon>
    </lineage>
</organism>
<accession>A0A9Q0DGG0</accession>
<gene>
    <name evidence="2" type="ORF">NHX12_011452</name>
</gene>
<dbReference type="EMBL" id="JANIIK010000116">
    <property type="protein sequence ID" value="KAJ3587857.1"/>
    <property type="molecule type" value="Genomic_DNA"/>
</dbReference>
<dbReference type="AlphaFoldDB" id="A0A9Q0DGG0"/>
<dbReference type="Proteomes" id="UP001148018">
    <property type="component" value="Unassembled WGS sequence"/>
</dbReference>
<evidence type="ECO:0008006" key="4">
    <source>
        <dbReference type="Google" id="ProtNLM"/>
    </source>
</evidence>
<keyword evidence="3" id="KW-1185">Reference proteome</keyword>
<keyword evidence="1" id="KW-0732">Signal</keyword>
<protein>
    <recommendedName>
        <fullName evidence="4">XK-related protein</fullName>
    </recommendedName>
</protein>
<proteinExistence type="predicted"/>
<comment type="caution">
    <text evidence="2">The sequence shown here is derived from an EMBL/GenBank/DDBJ whole genome shotgun (WGS) entry which is preliminary data.</text>
</comment>
<feature type="signal peptide" evidence="1">
    <location>
        <begin position="1"/>
        <end position="21"/>
    </location>
</feature>
<name>A0A9Q0DGG0_9TELE</name>
<reference evidence="2" key="1">
    <citation type="submission" date="2022-07" db="EMBL/GenBank/DDBJ databases">
        <title>Chromosome-level genome of Muraenolepis orangiensis.</title>
        <authorList>
            <person name="Kim J."/>
        </authorList>
    </citation>
    <scope>NUCLEOTIDE SEQUENCE</scope>
    <source>
        <strain evidence="2">KU_S4_2022</strain>
        <tissue evidence="2">Muscle</tissue>
    </source>
</reference>
<evidence type="ECO:0000256" key="1">
    <source>
        <dbReference type="SAM" id="SignalP"/>
    </source>
</evidence>
<feature type="chain" id="PRO_5040271895" description="XK-related protein" evidence="1">
    <location>
        <begin position="22"/>
        <end position="205"/>
    </location>
</feature>
<sequence length="205" mass="21677">MCGSLNRALCWLEQACVLAAAEQELSMVLTGWLEAEQELSMVLTVWLEAEQELSRVLKPGLLTAAPAAAAAAATTAALCILLSQHCEDTSGDSTSATSTGFLAVHRRLYAILIIDLIIAYELHRLFWLPYRGCITRAILLTQTSPVAVVSLLVWLPGQGPGEARAPGSGSVGSLDTPYPLQRQTSVTRSVSAGSVPVGAVAKCPF</sequence>
<evidence type="ECO:0000313" key="2">
    <source>
        <dbReference type="EMBL" id="KAJ3587857.1"/>
    </source>
</evidence>